<keyword evidence="2" id="KW-1185">Reference proteome</keyword>
<reference evidence="1" key="1">
    <citation type="submission" date="2023-07" db="EMBL/GenBank/DDBJ databases">
        <title>draft genome sequence of fig (Ficus carica).</title>
        <authorList>
            <person name="Takahashi T."/>
            <person name="Nishimura K."/>
        </authorList>
    </citation>
    <scope>NUCLEOTIDE SEQUENCE</scope>
</reference>
<organism evidence="1 2">
    <name type="scientific">Ficus carica</name>
    <name type="common">Common fig</name>
    <dbReference type="NCBI Taxonomy" id="3494"/>
    <lineage>
        <taxon>Eukaryota</taxon>
        <taxon>Viridiplantae</taxon>
        <taxon>Streptophyta</taxon>
        <taxon>Embryophyta</taxon>
        <taxon>Tracheophyta</taxon>
        <taxon>Spermatophyta</taxon>
        <taxon>Magnoliopsida</taxon>
        <taxon>eudicotyledons</taxon>
        <taxon>Gunneridae</taxon>
        <taxon>Pentapetalae</taxon>
        <taxon>rosids</taxon>
        <taxon>fabids</taxon>
        <taxon>Rosales</taxon>
        <taxon>Moraceae</taxon>
        <taxon>Ficeae</taxon>
        <taxon>Ficus</taxon>
    </lineage>
</organism>
<proteinExistence type="predicted"/>
<evidence type="ECO:0000313" key="1">
    <source>
        <dbReference type="EMBL" id="GMN58528.1"/>
    </source>
</evidence>
<evidence type="ECO:0000313" key="2">
    <source>
        <dbReference type="Proteomes" id="UP001187192"/>
    </source>
</evidence>
<dbReference type="AlphaFoldDB" id="A0AA88DND9"/>
<name>A0AA88DND9_FICCA</name>
<accession>A0AA88DND9</accession>
<dbReference type="EMBL" id="BTGU01000079">
    <property type="protein sequence ID" value="GMN58528.1"/>
    <property type="molecule type" value="Genomic_DNA"/>
</dbReference>
<sequence length="31" mass="3442">MLFSPCKASIISCSLAIWHARSAMFNSAELR</sequence>
<gene>
    <name evidence="1" type="ORF">TIFTF001_027632</name>
</gene>
<protein>
    <submittedName>
        <fullName evidence="1">Uncharacterized protein</fullName>
    </submittedName>
</protein>
<dbReference type="Proteomes" id="UP001187192">
    <property type="component" value="Unassembled WGS sequence"/>
</dbReference>
<comment type="caution">
    <text evidence="1">The sequence shown here is derived from an EMBL/GenBank/DDBJ whole genome shotgun (WGS) entry which is preliminary data.</text>
</comment>